<dbReference type="Pfam" id="PF04752">
    <property type="entry name" value="ChaC"/>
    <property type="match status" value="1"/>
</dbReference>
<evidence type="ECO:0000256" key="1">
    <source>
        <dbReference type="ARBA" id="ARBA00012344"/>
    </source>
</evidence>
<organism evidence="3 4">
    <name type="scientific">Qingshengfaniella alkalisoli</name>
    <dbReference type="NCBI Taxonomy" id="2599296"/>
    <lineage>
        <taxon>Bacteria</taxon>
        <taxon>Pseudomonadati</taxon>
        <taxon>Pseudomonadota</taxon>
        <taxon>Alphaproteobacteria</taxon>
        <taxon>Rhodobacterales</taxon>
        <taxon>Paracoccaceae</taxon>
        <taxon>Qingshengfaniella</taxon>
    </lineage>
</organism>
<dbReference type="CDD" id="cd06661">
    <property type="entry name" value="GGCT_like"/>
    <property type="match status" value="1"/>
</dbReference>
<sequence length="186" mass="20748">MPASYFFGYGSLVNLNTHSYPATRPCSLDGWRRKWCGVAGRGPALLSVRPVSGQRIDGMTAQVPGNDWAALDQRESGYGRHAARSVSGLDVQVYQVRDDIELSDTAAPILLSYLDVVVQGFLTHFGEDGVARFFASTDNWDRPVLDDRHTPRYPRHQKLSENETVQVDAHLHELGIHPVRQLHNAI</sequence>
<keyword evidence="3" id="KW-0808">Transferase</keyword>
<dbReference type="SUPFAM" id="SSF110857">
    <property type="entry name" value="Gamma-glutamyl cyclotransferase-like"/>
    <property type="match status" value="1"/>
</dbReference>
<evidence type="ECO:0000256" key="2">
    <source>
        <dbReference type="ARBA" id="ARBA00023239"/>
    </source>
</evidence>
<dbReference type="Proteomes" id="UP000318483">
    <property type="component" value="Chromosome"/>
</dbReference>
<dbReference type="RefSeq" id="WP_146364982.1">
    <property type="nucleotide sequence ID" value="NZ_CP042261.1"/>
</dbReference>
<dbReference type="KEGG" id="lit:FPZ52_08190"/>
<dbReference type="InterPro" id="IPR036568">
    <property type="entry name" value="GGCT-like_sf"/>
</dbReference>
<keyword evidence="4" id="KW-1185">Reference proteome</keyword>
<dbReference type="EC" id="4.3.2.7" evidence="1"/>
<accession>A0A5B8IVG4</accession>
<dbReference type="InterPro" id="IPR006840">
    <property type="entry name" value="ChaC"/>
</dbReference>
<dbReference type="GO" id="GO:0006751">
    <property type="term" value="P:glutathione catabolic process"/>
    <property type="evidence" value="ECO:0007669"/>
    <property type="project" value="InterPro"/>
</dbReference>
<evidence type="ECO:0000313" key="4">
    <source>
        <dbReference type="Proteomes" id="UP000318483"/>
    </source>
</evidence>
<name>A0A5B8IVG4_9RHOB</name>
<proteinExistence type="predicted"/>
<gene>
    <name evidence="3" type="ORF">FPZ52_08190</name>
</gene>
<dbReference type="EMBL" id="CP042261">
    <property type="protein sequence ID" value="QDY69604.1"/>
    <property type="molecule type" value="Genomic_DNA"/>
</dbReference>
<dbReference type="AlphaFoldDB" id="A0A5B8IVG4"/>
<dbReference type="InterPro" id="IPR013024">
    <property type="entry name" value="GGCT-like"/>
</dbReference>
<dbReference type="GO" id="GO:0061928">
    <property type="term" value="F:glutathione specific gamma-glutamylcyclotransferase activity"/>
    <property type="evidence" value="ECO:0007669"/>
    <property type="project" value="UniProtKB-EC"/>
</dbReference>
<dbReference type="Gene3D" id="3.10.490.10">
    <property type="entry name" value="Gamma-glutamyl cyclotransferase-like"/>
    <property type="match status" value="1"/>
</dbReference>
<protein>
    <recommendedName>
        <fullName evidence="1">glutathione-specific gamma-glutamylcyclotransferase</fullName>
        <ecNumber evidence="1">4.3.2.7</ecNumber>
    </recommendedName>
</protein>
<evidence type="ECO:0000313" key="3">
    <source>
        <dbReference type="EMBL" id="QDY69604.1"/>
    </source>
</evidence>
<dbReference type="GO" id="GO:0016740">
    <property type="term" value="F:transferase activity"/>
    <property type="evidence" value="ECO:0007669"/>
    <property type="project" value="UniProtKB-KW"/>
</dbReference>
<reference evidence="3 4" key="1">
    <citation type="submission" date="2019-07" db="EMBL/GenBank/DDBJ databases">
        <title>Litoreibacter alkalisoli sp. nov., isolated from saline-alkaline soil.</title>
        <authorList>
            <person name="Wang S."/>
            <person name="Xu L."/>
            <person name="Xing Y.-T."/>
            <person name="Sun J.-Q."/>
        </authorList>
    </citation>
    <scope>NUCLEOTIDE SEQUENCE [LARGE SCALE GENOMIC DNA]</scope>
    <source>
        <strain evidence="3 4">LN3S51</strain>
    </source>
</reference>
<dbReference type="OrthoDB" id="5567366at2"/>
<keyword evidence="2" id="KW-0456">Lyase</keyword>